<feature type="compositionally biased region" description="Basic and acidic residues" evidence="11">
    <location>
        <begin position="104"/>
        <end position="116"/>
    </location>
</feature>
<dbReference type="Pfam" id="PF01694">
    <property type="entry name" value="Rhomboid"/>
    <property type="match status" value="1"/>
</dbReference>
<dbReference type="OrthoDB" id="2146116at2759"/>
<evidence type="ECO:0000256" key="8">
    <source>
        <dbReference type="ARBA" id="ARBA00022989"/>
    </source>
</evidence>
<evidence type="ECO:0000256" key="5">
    <source>
        <dbReference type="ARBA" id="ARBA00022692"/>
    </source>
</evidence>
<comment type="caution">
    <text evidence="10">Lacks conserved residue(s) required for the propagation of feature annotation.</text>
</comment>
<evidence type="ECO:0000313" key="13">
    <source>
        <dbReference type="EMBL" id="SAM09646.1"/>
    </source>
</evidence>
<sequence length="460" mass="50284">MEPPPNTTVQFADRSPSIIPSPLYHSPAPPSSTFSAATTTTTTTTLSSSSSMSMSSSMVPPPSSSHLNRTTVTGAMHRSHFASDTFQQEKTLHEESSSASFGARYEHDDEEHELHTRGRSFLGGSTTQGFLPLATHEEDDDPMAPTRHVDTPTKRHNPVVRFLVGPTSRPWFSWASALVMLVILIVELVRNATLTGSVIQTSPSFNPMIGPSFYTLITMGAKFTPCMRPMPNYTPSMAFSDCYKTGDTCTLTTLCESITPPSARFFTPIFMHAGIVHYLMNMLTHLRLGVDLERALGLPRYVMLYLGAGLFGNVLSSMLAQPNQASMGASGSLFGLIGYMFVDVLVHWKNIPNPVRELMALLISTVISLVLGLLPGLDNFAHLGGFVVGLVMGMLIAPMRPMASPRGRWITWALRVIAFVLLIVLFAVCITTFYNSSDPAQICPGCKYLSCLPVNNWCDY</sequence>
<dbReference type="GO" id="GO:0004252">
    <property type="term" value="F:serine-type endopeptidase activity"/>
    <property type="evidence" value="ECO:0007669"/>
    <property type="project" value="InterPro"/>
</dbReference>
<keyword evidence="14" id="KW-1185">Reference proteome</keyword>
<gene>
    <name evidence="13" type="primary">ABSGL_15347.1 scaffold 16604</name>
</gene>
<evidence type="ECO:0000256" key="4">
    <source>
        <dbReference type="ARBA" id="ARBA00022670"/>
    </source>
</evidence>
<dbReference type="OMA" id="VPCMKPL"/>
<keyword evidence="8 10" id="KW-1133">Transmembrane helix</keyword>
<evidence type="ECO:0000313" key="14">
    <source>
        <dbReference type="Proteomes" id="UP000078561"/>
    </source>
</evidence>
<evidence type="ECO:0000256" key="9">
    <source>
        <dbReference type="ARBA" id="ARBA00023136"/>
    </source>
</evidence>
<accession>A0A163KBR0</accession>
<evidence type="ECO:0000259" key="12">
    <source>
        <dbReference type="Pfam" id="PF01694"/>
    </source>
</evidence>
<dbReference type="Proteomes" id="UP000078561">
    <property type="component" value="Unassembled WGS sequence"/>
</dbReference>
<evidence type="ECO:0000256" key="10">
    <source>
        <dbReference type="RuleBase" id="RU362115"/>
    </source>
</evidence>
<dbReference type="Gene3D" id="1.20.1540.10">
    <property type="entry name" value="Rhomboid-like"/>
    <property type="match status" value="1"/>
</dbReference>
<dbReference type="PANTHER" id="PTHR22936:SF69">
    <property type="entry name" value="RHOMBOID-LIKE PROTEIN"/>
    <property type="match status" value="1"/>
</dbReference>
<feature type="domain" description="Peptidase S54 rhomboid" evidence="12">
    <location>
        <begin position="264"/>
        <end position="397"/>
    </location>
</feature>
<feature type="transmembrane region" description="Helical" evidence="10">
    <location>
        <begin position="302"/>
        <end position="320"/>
    </location>
</feature>
<dbReference type="EMBL" id="LT555164">
    <property type="protein sequence ID" value="SAM09646.1"/>
    <property type="molecule type" value="Genomic_DNA"/>
</dbReference>
<keyword evidence="9 10" id="KW-0472">Membrane</keyword>
<keyword evidence="5 10" id="KW-0812">Transmembrane</keyword>
<dbReference type="PANTHER" id="PTHR22936">
    <property type="entry name" value="RHOMBOID-RELATED"/>
    <property type="match status" value="1"/>
</dbReference>
<dbReference type="InterPro" id="IPR022764">
    <property type="entry name" value="Peptidase_S54_rhomboid_dom"/>
</dbReference>
<proteinExistence type="inferred from homology"/>
<feature type="transmembrane region" description="Helical" evidence="10">
    <location>
        <begin position="409"/>
        <end position="434"/>
    </location>
</feature>
<feature type="transmembrane region" description="Helical" evidence="10">
    <location>
        <begin position="380"/>
        <end position="397"/>
    </location>
</feature>
<dbReference type="InterPro" id="IPR002610">
    <property type="entry name" value="Peptidase_S54_rhomboid-like"/>
</dbReference>
<protein>
    <recommendedName>
        <fullName evidence="10">Rhomboid-type serine protease</fullName>
        <ecNumber evidence="10">3.4.21.105</ecNumber>
    </recommendedName>
</protein>
<dbReference type="InParanoid" id="A0A163KBR0"/>
<comment type="catalytic activity">
    <reaction evidence="1 10">
        <text>Cleaves type-1 transmembrane domains using a catalytic dyad composed of serine and histidine that are contributed by different transmembrane domains.</text>
        <dbReference type="EC" id="3.4.21.105"/>
    </reaction>
</comment>
<comment type="subcellular location">
    <subcellularLocation>
        <location evidence="2 10">Membrane</location>
        <topology evidence="2 10">Multi-pass membrane protein</topology>
    </subcellularLocation>
</comment>
<dbReference type="AlphaFoldDB" id="A0A163KBR0"/>
<dbReference type="GO" id="GO:0016020">
    <property type="term" value="C:membrane"/>
    <property type="evidence" value="ECO:0007669"/>
    <property type="project" value="UniProtKB-SubCell"/>
</dbReference>
<organism evidence="13">
    <name type="scientific">Absidia glauca</name>
    <name type="common">Pin mould</name>
    <dbReference type="NCBI Taxonomy" id="4829"/>
    <lineage>
        <taxon>Eukaryota</taxon>
        <taxon>Fungi</taxon>
        <taxon>Fungi incertae sedis</taxon>
        <taxon>Mucoromycota</taxon>
        <taxon>Mucoromycotina</taxon>
        <taxon>Mucoromycetes</taxon>
        <taxon>Mucorales</taxon>
        <taxon>Cunninghamellaceae</taxon>
        <taxon>Absidia</taxon>
    </lineage>
</organism>
<evidence type="ECO:0000256" key="11">
    <source>
        <dbReference type="SAM" id="MobiDB-lite"/>
    </source>
</evidence>
<feature type="region of interest" description="Disordered" evidence="11">
    <location>
        <begin position="1"/>
        <end position="69"/>
    </location>
</feature>
<keyword evidence="7 10" id="KW-0720">Serine protease</keyword>
<keyword evidence="4 10" id="KW-0645">Protease</keyword>
<feature type="transmembrane region" description="Helical" evidence="10">
    <location>
        <begin position="358"/>
        <end position="374"/>
    </location>
</feature>
<dbReference type="SUPFAM" id="SSF144091">
    <property type="entry name" value="Rhomboid-like"/>
    <property type="match status" value="1"/>
</dbReference>
<evidence type="ECO:0000256" key="7">
    <source>
        <dbReference type="ARBA" id="ARBA00022825"/>
    </source>
</evidence>
<evidence type="ECO:0000256" key="2">
    <source>
        <dbReference type="ARBA" id="ARBA00004141"/>
    </source>
</evidence>
<feature type="region of interest" description="Disordered" evidence="11">
    <location>
        <begin position="88"/>
        <end position="128"/>
    </location>
</feature>
<feature type="transmembrane region" description="Helical" evidence="10">
    <location>
        <begin position="326"/>
        <end position="346"/>
    </location>
</feature>
<reference evidence="13" key="1">
    <citation type="submission" date="2016-04" db="EMBL/GenBank/DDBJ databases">
        <authorList>
            <person name="Evans L.H."/>
            <person name="Alamgir A."/>
            <person name="Owens N."/>
            <person name="Weber N.D."/>
            <person name="Virtaneva K."/>
            <person name="Barbian K."/>
            <person name="Babar A."/>
            <person name="Rosenke K."/>
        </authorList>
    </citation>
    <scope>NUCLEOTIDE SEQUENCE [LARGE SCALE GENOMIC DNA]</scope>
    <source>
        <strain evidence="13">CBS 101.48</strain>
    </source>
</reference>
<comment type="function">
    <text evidence="10">Serine protease involved in intramembrane proteolysis.</text>
</comment>
<dbReference type="GO" id="GO:0006508">
    <property type="term" value="P:proteolysis"/>
    <property type="evidence" value="ECO:0007669"/>
    <property type="project" value="UniProtKB-KW"/>
</dbReference>
<evidence type="ECO:0000256" key="3">
    <source>
        <dbReference type="ARBA" id="ARBA00009045"/>
    </source>
</evidence>
<evidence type="ECO:0000256" key="6">
    <source>
        <dbReference type="ARBA" id="ARBA00022801"/>
    </source>
</evidence>
<dbReference type="STRING" id="4829.A0A163KBR0"/>
<feature type="transmembrane region" description="Helical" evidence="10">
    <location>
        <begin position="171"/>
        <end position="189"/>
    </location>
</feature>
<dbReference type="InterPro" id="IPR035952">
    <property type="entry name" value="Rhomboid-like_sf"/>
</dbReference>
<name>A0A163KBR0_ABSGL</name>
<keyword evidence="6 10" id="KW-0378">Hydrolase</keyword>
<dbReference type="EC" id="3.4.21.105" evidence="10"/>
<evidence type="ECO:0000256" key="1">
    <source>
        <dbReference type="ARBA" id="ARBA00000156"/>
    </source>
</evidence>
<comment type="similarity">
    <text evidence="3 10">Belongs to the peptidase S54 family.</text>
</comment>
<feature type="compositionally biased region" description="Low complexity" evidence="11">
    <location>
        <begin position="31"/>
        <end position="58"/>
    </location>
</feature>